<dbReference type="PROSITE" id="PS00973">
    <property type="entry name" value="USP_2"/>
    <property type="match status" value="1"/>
</dbReference>
<dbReference type="GO" id="GO:0031647">
    <property type="term" value="P:regulation of protein stability"/>
    <property type="evidence" value="ECO:0007669"/>
    <property type="project" value="TreeGrafter"/>
</dbReference>
<keyword evidence="7 12" id="KW-0378">Hydrolase</keyword>
<evidence type="ECO:0000259" key="11">
    <source>
        <dbReference type="PROSITE" id="PS50235"/>
    </source>
</evidence>
<dbReference type="Pfam" id="PF22486">
    <property type="entry name" value="MATH_2"/>
    <property type="match status" value="1"/>
</dbReference>
<dbReference type="PROSITE" id="PS50144">
    <property type="entry name" value="MATH"/>
    <property type="match status" value="1"/>
</dbReference>
<dbReference type="PANTHER" id="PTHR24006:SF644">
    <property type="entry name" value="UBIQUITIN CARBOXYL-TERMINAL HYDROLASE 7"/>
    <property type="match status" value="1"/>
</dbReference>
<dbReference type="InterPro" id="IPR002083">
    <property type="entry name" value="MATH/TRAF_dom"/>
</dbReference>
<dbReference type="Gene3D" id="2.60.210.10">
    <property type="entry name" value="Apoptosis, Tumor Necrosis Factor Receptor Associated Protein 2, Chain A"/>
    <property type="match status" value="1"/>
</dbReference>
<evidence type="ECO:0000256" key="1">
    <source>
        <dbReference type="ARBA" id="ARBA00000707"/>
    </source>
</evidence>
<accession>A0A9W9CR11</accession>
<evidence type="ECO:0000313" key="12">
    <source>
        <dbReference type="EMBL" id="KAJ4377495.1"/>
    </source>
</evidence>
<comment type="similarity">
    <text evidence="3">Belongs to the peptidase C19 family.</text>
</comment>
<dbReference type="InterPro" id="IPR008974">
    <property type="entry name" value="TRAF-like"/>
</dbReference>
<dbReference type="SUPFAM" id="SSF54001">
    <property type="entry name" value="Cysteine proteinases"/>
    <property type="match status" value="1"/>
</dbReference>
<proteinExistence type="inferred from homology"/>
<dbReference type="Gene3D" id="3.10.20.90">
    <property type="entry name" value="Phosphatidylinositol 3-kinase Catalytic Subunit, Chain A, domain 1"/>
    <property type="match status" value="2"/>
</dbReference>
<dbReference type="PROSITE" id="PS50235">
    <property type="entry name" value="USP_3"/>
    <property type="match status" value="1"/>
</dbReference>
<dbReference type="GO" id="GO:0004175">
    <property type="term" value="F:endopeptidase activity"/>
    <property type="evidence" value="ECO:0007669"/>
    <property type="project" value="UniProtKB-ARBA"/>
</dbReference>
<evidence type="ECO:0000259" key="10">
    <source>
        <dbReference type="PROSITE" id="PS50144"/>
    </source>
</evidence>
<dbReference type="Pfam" id="PF00443">
    <property type="entry name" value="UCH"/>
    <property type="match status" value="1"/>
</dbReference>
<evidence type="ECO:0000256" key="6">
    <source>
        <dbReference type="ARBA" id="ARBA00022786"/>
    </source>
</evidence>
<dbReference type="GO" id="GO:0004843">
    <property type="term" value="F:cysteine-type deubiquitinase activity"/>
    <property type="evidence" value="ECO:0007669"/>
    <property type="project" value="UniProtKB-EC"/>
</dbReference>
<dbReference type="GO" id="GO:0006508">
    <property type="term" value="P:proteolysis"/>
    <property type="evidence" value="ECO:0007669"/>
    <property type="project" value="UniProtKB-KW"/>
</dbReference>
<dbReference type="InterPro" id="IPR024729">
    <property type="entry name" value="USP7_ICP0-binding_dom"/>
</dbReference>
<keyword evidence="13" id="KW-1185">Reference proteome</keyword>
<dbReference type="InterPro" id="IPR050164">
    <property type="entry name" value="Peptidase_C19"/>
</dbReference>
<reference evidence="12" key="1">
    <citation type="submission" date="2022-10" db="EMBL/GenBank/DDBJ databases">
        <title>Tapping the CABI collections for fungal endophytes: first genome assemblies for Collariella, Neodidymelliopsis, Ascochyta clinopodiicola, Didymella pomorum, Didymosphaeria variabile, Neocosmospora piperis and Neocucurbitaria cava.</title>
        <authorList>
            <person name="Hill R."/>
        </authorList>
    </citation>
    <scope>NUCLEOTIDE SEQUENCE</scope>
    <source>
        <strain evidence="12">IMI 356814</strain>
    </source>
</reference>
<dbReference type="InterPro" id="IPR038765">
    <property type="entry name" value="Papain-like_cys_pep_sf"/>
</dbReference>
<keyword evidence="5 12" id="KW-0645">Protease</keyword>
<evidence type="ECO:0000256" key="8">
    <source>
        <dbReference type="ARBA" id="ARBA00022807"/>
    </source>
</evidence>
<feature type="domain" description="MATH" evidence="10">
    <location>
        <begin position="64"/>
        <end position="194"/>
    </location>
</feature>
<sequence>MDQIGSDMLVDDEYDEKQHVAIITPDTDDQMDEAEIEPEPRADEYDAFLKKHMPENPEYETEAEVHHTWEIKDWRTLTRREHGPVFECAGHPWRILFFPYGNNVDFASFYLEQGYEEKQMPEDWYACVQFMLVLWNPKDPSMYLTHTAHHRFTAEEGDWGFTRFAELRRLFSNSWEDRGRPMVEDNEANVTAYIRVLKDPTGVLWHNFINYDSKKETGMVGLKNQGATCYLNSLLQSLFFTNAFRQAVYQIPTAEESDRSNSAYALQRLFYLLQTQSSAVGTTDLTQSFGWDSKQIFEQQDVQELSRVLMDKLDEKMKGTEAEGALTNMFVGKMKTYISCINVDYESSRIEDFWDIQLNVSGNKNLDDSFKDYIQVETMDGENKYFAEGFGLQDAKKGVIFESFPPVLHLQLKRFEYDFQRDAMMKVNDRYEFPEIWNAAPYLSEGADRSESWIYHLHGVLVHSGDLNAGHYYAFLKPTKDGHYYKFDDDRVTRATLREALEENFGGDYAQANGNAGQRNPYTRAWSAKRSMSAYMLVYIRETKLNDVLMDGKSVEPPKHLAERLAEERAAFERRKKEREEAHLYMDVAVASDKQFKVYQGFDIVPWKDTSDPATAPNIYKVLRATTMADFAKTVAEDLGVEADMLRPWSMVNRQNGTVRPDTALEFPDMTVEEAANKHGTKQAQFRLWIEKAEKRDANGAPVFGETLVDLKGAQNNRPLMIFLKHFDTTTQSLYGIGTFYAAIQDKVSDLSPTINNMLGWPAGTQIKLSEEIKQNMIEGMKPKVTLATSEIQDGDILTVQRTLSDKETNQITTAGGYVEAKDFYDYLLNKISVEFVPRLAEATELPSFFLTLSKKMAYDQFASKVAEHLKVDPSHIRFTTVSTAGKPKAPVKYNPNSTLNNILFPGPYNYSTTATQRPDAMFYEVLDMSLKELEQRKPIKVTWLPEGLSKEEEYTLMVPKNAQVSELLEALQKKANIDDETMQKVRAYEAHMHKFHKSLPPDHAIMSLYDYTQVYVAPFPEDESPKRIMVFHFDKEPSKAHGVPFQFSLKEGEPFSDTKQRLSDFTKIKGKQLDKIKFALVSRPQYSRPEYIDDDEVLWDIVGTRDDIALGLDHTNKSRSFWGKSDSIFIR</sequence>
<dbReference type="OrthoDB" id="289038at2759"/>
<dbReference type="InterPro" id="IPR028889">
    <property type="entry name" value="USP"/>
</dbReference>
<dbReference type="SUPFAM" id="SSF49599">
    <property type="entry name" value="TRAF domain-like"/>
    <property type="match status" value="1"/>
</dbReference>
<dbReference type="EMBL" id="JAPEUY010000001">
    <property type="protein sequence ID" value="KAJ4377495.1"/>
    <property type="molecule type" value="Genomic_DNA"/>
</dbReference>
<dbReference type="InterPro" id="IPR001394">
    <property type="entry name" value="Peptidase_C19_UCH"/>
</dbReference>
<dbReference type="PROSITE" id="PS00972">
    <property type="entry name" value="USP_1"/>
    <property type="match status" value="1"/>
</dbReference>
<feature type="domain" description="USP" evidence="11">
    <location>
        <begin position="220"/>
        <end position="542"/>
    </location>
</feature>
<dbReference type="CDD" id="cd02659">
    <property type="entry name" value="peptidase_C19C"/>
    <property type="match status" value="1"/>
</dbReference>
<comment type="subcellular location">
    <subcellularLocation>
        <location evidence="2">Nucleus</location>
    </subcellularLocation>
</comment>
<evidence type="ECO:0000256" key="5">
    <source>
        <dbReference type="ARBA" id="ARBA00022670"/>
    </source>
</evidence>
<dbReference type="Pfam" id="PF14533">
    <property type="entry name" value="USP7_C2"/>
    <property type="match status" value="1"/>
</dbReference>
<dbReference type="GO" id="GO:0005634">
    <property type="term" value="C:nucleus"/>
    <property type="evidence" value="ECO:0007669"/>
    <property type="project" value="UniProtKB-SubCell"/>
</dbReference>
<evidence type="ECO:0000256" key="9">
    <source>
        <dbReference type="ARBA" id="ARBA00023242"/>
    </source>
</evidence>
<dbReference type="Gene3D" id="3.90.70.10">
    <property type="entry name" value="Cysteine proteinases"/>
    <property type="match status" value="1"/>
</dbReference>
<evidence type="ECO:0000256" key="7">
    <source>
        <dbReference type="ARBA" id="ARBA00022801"/>
    </source>
</evidence>
<dbReference type="FunFam" id="2.60.210.10:FF:000011">
    <property type="entry name" value="Ubiquitin carboxyl-terminal hydrolase 7"/>
    <property type="match status" value="1"/>
</dbReference>
<dbReference type="FunFam" id="3.90.70.10:FF:000005">
    <property type="entry name" value="Ubiquitin carboxyl-terminal hydrolase 7"/>
    <property type="match status" value="1"/>
</dbReference>
<comment type="catalytic activity">
    <reaction evidence="1">
        <text>Thiol-dependent hydrolysis of ester, thioester, amide, peptide and isopeptide bonds formed by the C-terminal Gly of ubiquitin (a 76-residue protein attached to proteins as an intracellular targeting signal).</text>
        <dbReference type="EC" id="3.4.19.12"/>
    </reaction>
</comment>
<keyword evidence="9" id="KW-0539">Nucleus</keyword>
<dbReference type="AlphaFoldDB" id="A0A9W9CR11"/>
<dbReference type="Pfam" id="PF12436">
    <property type="entry name" value="USP7_ICP0_bdg"/>
    <property type="match status" value="1"/>
</dbReference>
<dbReference type="InterPro" id="IPR018200">
    <property type="entry name" value="USP_CS"/>
</dbReference>
<comment type="caution">
    <text evidence="12">The sequence shown here is derived from an EMBL/GenBank/DDBJ whole genome shotgun (WGS) entry which is preliminary data.</text>
</comment>
<dbReference type="Proteomes" id="UP001140560">
    <property type="component" value="Unassembled WGS sequence"/>
</dbReference>
<dbReference type="SMART" id="SM00061">
    <property type="entry name" value="MATH"/>
    <property type="match status" value="1"/>
</dbReference>
<keyword evidence="8" id="KW-0788">Thiol protease</keyword>
<keyword evidence="6" id="KW-0833">Ubl conjugation pathway</keyword>
<dbReference type="GO" id="GO:0016579">
    <property type="term" value="P:protein deubiquitination"/>
    <property type="evidence" value="ECO:0007669"/>
    <property type="project" value="InterPro"/>
</dbReference>
<dbReference type="GO" id="GO:0005829">
    <property type="term" value="C:cytosol"/>
    <property type="evidence" value="ECO:0007669"/>
    <property type="project" value="TreeGrafter"/>
</dbReference>
<name>A0A9W9CR11_9PLEO</name>
<organism evidence="12 13">
    <name type="scientific">Neocucurbitaria cava</name>
    <dbReference type="NCBI Taxonomy" id="798079"/>
    <lineage>
        <taxon>Eukaryota</taxon>
        <taxon>Fungi</taxon>
        <taxon>Dikarya</taxon>
        <taxon>Ascomycota</taxon>
        <taxon>Pezizomycotina</taxon>
        <taxon>Dothideomycetes</taxon>
        <taxon>Pleosporomycetidae</taxon>
        <taxon>Pleosporales</taxon>
        <taxon>Pleosporineae</taxon>
        <taxon>Cucurbitariaceae</taxon>
        <taxon>Neocucurbitaria</taxon>
    </lineage>
</organism>
<dbReference type="EC" id="3.4.19.12" evidence="4"/>
<evidence type="ECO:0000313" key="13">
    <source>
        <dbReference type="Proteomes" id="UP001140560"/>
    </source>
</evidence>
<dbReference type="PANTHER" id="PTHR24006">
    <property type="entry name" value="UBIQUITIN CARBOXYL-TERMINAL HYDROLASE"/>
    <property type="match status" value="1"/>
</dbReference>
<evidence type="ECO:0000256" key="4">
    <source>
        <dbReference type="ARBA" id="ARBA00012759"/>
    </source>
</evidence>
<protein>
    <recommendedName>
        <fullName evidence="4">ubiquitinyl hydrolase 1</fullName>
        <ecNumber evidence="4">3.4.19.12</ecNumber>
    </recommendedName>
</protein>
<gene>
    <name evidence="12" type="primary">UBP15</name>
    <name evidence="12" type="ORF">N0V83_000320</name>
</gene>
<evidence type="ECO:0000256" key="3">
    <source>
        <dbReference type="ARBA" id="ARBA00009085"/>
    </source>
</evidence>
<dbReference type="InterPro" id="IPR029346">
    <property type="entry name" value="USP_C"/>
</dbReference>
<dbReference type="GO" id="GO:0140492">
    <property type="term" value="F:metal-dependent deubiquitinase activity"/>
    <property type="evidence" value="ECO:0007669"/>
    <property type="project" value="UniProtKB-ARBA"/>
</dbReference>
<evidence type="ECO:0000256" key="2">
    <source>
        <dbReference type="ARBA" id="ARBA00004123"/>
    </source>
</evidence>